<evidence type="ECO:0000256" key="1">
    <source>
        <dbReference type="SAM" id="MobiDB-lite"/>
    </source>
</evidence>
<name>A0AAE0MEG5_9PEZI</name>
<proteinExistence type="predicted"/>
<dbReference type="AlphaFoldDB" id="A0AAE0MEG5"/>
<feature type="region of interest" description="Disordered" evidence="1">
    <location>
        <begin position="64"/>
        <end position="119"/>
    </location>
</feature>
<keyword evidence="3" id="KW-1185">Reference proteome</keyword>
<dbReference type="Proteomes" id="UP001283341">
    <property type="component" value="Unassembled WGS sequence"/>
</dbReference>
<sequence length="375" mass="41995">MDLREYGLPMIPTLVPYPPWHNYARDPYAQNPVNTVLNNPTTWNTCNPNHPGVMAAWIPSRPITFPGRRGTVPPKSRSSGGGSNNSTNLTCTTCGDPINNTSDKNGDKSKRTPTTNKSTIPLSRKKIYIQNPGIDLALRNFCLETTASLKTYQALAKDFRAQTSLLQDSVDDSILDKIWKSKIRAKIRDSKNPERKRDLLHGLPARLENFCRAIQDAINKAKAALLVLGRVISAGGQQIEEEEAYDSNDSDFFDVDIIELYYFDDYEQQHCNDGDMFDSSSAPDRITKEIRYKIEQQIRAAKKALVYCDAMVDLAERATAERAAGEQLVDELREVKEVFSFAVGESGGGSEQQRDGGSNRRKKYHGHCMCKFFSA</sequence>
<reference evidence="2" key="1">
    <citation type="journal article" date="2023" name="Mol. Phylogenet. Evol.">
        <title>Genome-scale phylogeny and comparative genomics of the fungal order Sordariales.</title>
        <authorList>
            <person name="Hensen N."/>
            <person name="Bonometti L."/>
            <person name="Westerberg I."/>
            <person name="Brannstrom I.O."/>
            <person name="Guillou S."/>
            <person name="Cros-Aarteil S."/>
            <person name="Calhoun S."/>
            <person name="Haridas S."/>
            <person name="Kuo A."/>
            <person name="Mondo S."/>
            <person name="Pangilinan J."/>
            <person name="Riley R."/>
            <person name="LaButti K."/>
            <person name="Andreopoulos B."/>
            <person name="Lipzen A."/>
            <person name="Chen C."/>
            <person name="Yan M."/>
            <person name="Daum C."/>
            <person name="Ng V."/>
            <person name="Clum A."/>
            <person name="Steindorff A."/>
            <person name="Ohm R.A."/>
            <person name="Martin F."/>
            <person name="Silar P."/>
            <person name="Natvig D.O."/>
            <person name="Lalanne C."/>
            <person name="Gautier V."/>
            <person name="Ament-Velasquez S.L."/>
            <person name="Kruys A."/>
            <person name="Hutchinson M.I."/>
            <person name="Powell A.J."/>
            <person name="Barry K."/>
            <person name="Miller A.N."/>
            <person name="Grigoriev I.V."/>
            <person name="Debuchy R."/>
            <person name="Gladieux P."/>
            <person name="Hiltunen Thoren M."/>
            <person name="Johannesson H."/>
        </authorList>
    </citation>
    <scope>NUCLEOTIDE SEQUENCE</scope>
    <source>
        <strain evidence="2">CBS 118394</strain>
    </source>
</reference>
<evidence type="ECO:0000313" key="2">
    <source>
        <dbReference type="EMBL" id="KAK3329447.1"/>
    </source>
</evidence>
<evidence type="ECO:0000313" key="3">
    <source>
        <dbReference type="Proteomes" id="UP001283341"/>
    </source>
</evidence>
<reference evidence="2" key="2">
    <citation type="submission" date="2023-06" db="EMBL/GenBank/DDBJ databases">
        <authorList>
            <consortium name="Lawrence Berkeley National Laboratory"/>
            <person name="Haridas S."/>
            <person name="Hensen N."/>
            <person name="Bonometti L."/>
            <person name="Westerberg I."/>
            <person name="Brannstrom I.O."/>
            <person name="Guillou S."/>
            <person name="Cros-Aarteil S."/>
            <person name="Calhoun S."/>
            <person name="Kuo A."/>
            <person name="Mondo S."/>
            <person name="Pangilinan J."/>
            <person name="Riley R."/>
            <person name="Labutti K."/>
            <person name="Andreopoulos B."/>
            <person name="Lipzen A."/>
            <person name="Chen C."/>
            <person name="Yanf M."/>
            <person name="Daum C."/>
            <person name="Ng V."/>
            <person name="Clum A."/>
            <person name="Steindorff A."/>
            <person name="Ohm R."/>
            <person name="Martin F."/>
            <person name="Silar P."/>
            <person name="Natvig D."/>
            <person name="Lalanne C."/>
            <person name="Gautier V."/>
            <person name="Ament-Velasquez S.L."/>
            <person name="Kruys A."/>
            <person name="Hutchinson M.I."/>
            <person name="Powell A.J."/>
            <person name="Barry K."/>
            <person name="Miller A.N."/>
            <person name="Grigoriev I.V."/>
            <person name="Debuchy R."/>
            <person name="Gladieux P."/>
            <person name="Thoren M.H."/>
            <person name="Johannesson H."/>
        </authorList>
    </citation>
    <scope>NUCLEOTIDE SEQUENCE</scope>
    <source>
        <strain evidence="2">CBS 118394</strain>
    </source>
</reference>
<gene>
    <name evidence="2" type="ORF">B0H66DRAFT_526835</name>
</gene>
<comment type="caution">
    <text evidence="2">The sequence shown here is derived from an EMBL/GenBank/DDBJ whole genome shotgun (WGS) entry which is preliminary data.</text>
</comment>
<dbReference type="EMBL" id="JAUEDM010000001">
    <property type="protein sequence ID" value="KAK3329447.1"/>
    <property type="molecule type" value="Genomic_DNA"/>
</dbReference>
<organism evidence="2 3">
    <name type="scientific">Apodospora peruviana</name>
    <dbReference type="NCBI Taxonomy" id="516989"/>
    <lineage>
        <taxon>Eukaryota</taxon>
        <taxon>Fungi</taxon>
        <taxon>Dikarya</taxon>
        <taxon>Ascomycota</taxon>
        <taxon>Pezizomycotina</taxon>
        <taxon>Sordariomycetes</taxon>
        <taxon>Sordariomycetidae</taxon>
        <taxon>Sordariales</taxon>
        <taxon>Lasiosphaeriaceae</taxon>
        <taxon>Apodospora</taxon>
    </lineage>
</organism>
<feature type="compositionally biased region" description="Low complexity" evidence="1">
    <location>
        <begin position="84"/>
        <end position="95"/>
    </location>
</feature>
<protein>
    <submittedName>
        <fullName evidence="2">Uncharacterized protein</fullName>
    </submittedName>
</protein>
<accession>A0AAE0MEG5</accession>